<evidence type="ECO:0000313" key="1">
    <source>
        <dbReference type="EMBL" id="TCL36440.1"/>
    </source>
</evidence>
<name>A0A4R1PYG1_9FIRM</name>
<keyword evidence="1" id="KW-0238">DNA-binding</keyword>
<dbReference type="InterPro" id="IPR038390">
    <property type="entry name" value="Metal_Tscrpt_repr_sf"/>
</dbReference>
<dbReference type="RefSeq" id="WP_132081083.1">
    <property type="nucleotide sequence ID" value="NZ_DALYTA010000005.1"/>
</dbReference>
<dbReference type="AlphaFoldDB" id="A0A4R1PYG1"/>
<gene>
    <name evidence="1" type="ORF">EV210_10879</name>
</gene>
<sequence>MSETLPRTETLNRLRNIRGHIAGIERMVDEQQDCGNILIQLSAVRSSIEKIGLMLLENNALNCVRNSNYSTTDDQKNLEQAIRQMLTFLKR</sequence>
<proteinExistence type="predicted"/>
<accession>A0A4R1PYG1</accession>
<dbReference type="PANTHER" id="PTHR33677">
    <property type="entry name" value="TRANSCRIPTIONAL REPRESSOR FRMR-RELATED"/>
    <property type="match status" value="1"/>
</dbReference>
<dbReference type="GO" id="GO:0045892">
    <property type="term" value="P:negative regulation of DNA-templated transcription"/>
    <property type="evidence" value="ECO:0007669"/>
    <property type="project" value="UniProtKB-ARBA"/>
</dbReference>
<dbReference type="EMBL" id="SLUI01000008">
    <property type="protein sequence ID" value="TCL36440.1"/>
    <property type="molecule type" value="Genomic_DNA"/>
</dbReference>
<dbReference type="CDD" id="cd10148">
    <property type="entry name" value="CsoR-like_DUF156"/>
    <property type="match status" value="1"/>
</dbReference>
<dbReference type="GO" id="GO:0046872">
    <property type="term" value="F:metal ion binding"/>
    <property type="evidence" value="ECO:0007669"/>
    <property type="project" value="InterPro"/>
</dbReference>
<keyword evidence="2" id="KW-1185">Reference proteome</keyword>
<comment type="caution">
    <text evidence="1">The sequence shown here is derived from an EMBL/GenBank/DDBJ whole genome shotgun (WGS) entry which is preliminary data.</text>
</comment>
<organism evidence="1 2">
    <name type="scientific">Anaerospora hongkongensis</name>
    <dbReference type="NCBI Taxonomy" id="244830"/>
    <lineage>
        <taxon>Bacteria</taxon>
        <taxon>Bacillati</taxon>
        <taxon>Bacillota</taxon>
        <taxon>Negativicutes</taxon>
        <taxon>Selenomonadales</taxon>
        <taxon>Sporomusaceae</taxon>
        <taxon>Anaerospora</taxon>
    </lineage>
</organism>
<dbReference type="Gene3D" id="1.20.58.1000">
    <property type="entry name" value="Metal-sensitive repressor, helix protomer"/>
    <property type="match status" value="1"/>
</dbReference>
<evidence type="ECO:0000313" key="2">
    <source>
        <dbReference type="Proteomes" id="UP000295063"/>
    </source>
</evidence>
<protein>
    <submittedName>
        <fullName evidence="1">DNA-binding FrmR family transcriptional regulator</fullName>
    </submittedName>
</protein>
<dbReference type="Proteomes" id="UP000295063">
    <property type="component" value="Unassembled WGS sequence"/>
</dbReference>
<dbReference type="OrthoDB" id="9811244at2"/>
<dbReference type="InterPro" id="IPR003735">
    <property type="entry name" value="Metal_Tscrpt_repr"/>
</dbReference>
<dbReference type="GO" id="GO:0003677">
    <property type="term" value="F:DNA binding"/>
    <property type="evidence" value="ECO:0007669"/>
    <property type="project" value="UniProtKB-KW"/>
</dbReference>
<reference evidence="1 2" key="1">
    <citation type="submission" date="2019-03" db="EMBL/GenBank/DDBJ databases">
        <title>Genomic Encyclopedia of Type Strains, Phase IV (KMG-IV): sequencing the most valuable type-strain genomes for metagenomic binning, comparative biology and taxonomic classification.</title>
        <authorList>
            <person name="Goeker M."/>
        </authorList>
    </citation>
    <scope>NUCLEOTIDE SEQUENCE [LARGE SCALE GENOMIC DNA]</scope>
    <source>
        <strain evidence="1 2">DSM 15969</strain>
    </source>
</reference>
<dbReference type="Pfam" id="PF02583">
    <property type="entry name" value="Trns_repr_metal"/>
    <property type="match status" value="1"/>
</dbReference>